<dbReference type="InterPro" id="IPR017438">
    <property type="entry name" value="ATP-NAD_kinase_N"/>
</dbReference>
<feature type="binding site" evidence="6">
    <location>
        <position position="175"/>
    </location>
    <ligand>
        <name>NAD(+)</name>
        <dbReference type="ChEBI" id="CHEBI:57540"/>
    </ligand>
</feature>
<keyword evidence="3 6" id="KW-0521">NADP</keyword>
<dbReference type="PANTHER" id="PTHR20275:SF0">
    <property type="entry name" value="NAD KINASE"/>
    <property type="match status" value="1"/>
</dbReference>
<feature type="binding site" evidence="6">
    <location>
        <position position="185"/>
    </location>
    <ligand>
        <name>NAD(+)</name>
        <dbReference type="ChEBI" id="CHEBI:57540"/>
    </ligand>
</feature>
<dbReference type="InterPro" id="IPR016064">
    <property type="entry name" value="NAD/diacylglycerol_kinase_sf"/>
</dbReference>
<feature type="binding site" evidence="6">
    <location>
        <begin position="69"/>
        <end position="70"/>
    </location>
    <ligand>
        <name>NAD(+)</name>
        <dbReference type="ChEBI" id="CHEBI:57540"/>
    </ligand>
</feature>
<comment type="caution">
    <text evidence="6">Lacks conserved residue(s) required for the propagation of feature annotation.</text>
</comment>
<comment type="cofactor">
    <cofactor evidence="6">
        <name>a divalent metal cation</name>
        <dbReference type="ChEBI" id="CHEBI:60240"/>
    </cofactor>
</comment>
<evidence type="ECO:0000256" key="2">
    <source>
        <dbReference type="ARBA" id="ARBA00022777"/>
    </source>
</evidence>
<dbReference type="GO" id="GO:0005524">
    <property type="term" value="F:ATP binding"/>
    <property type="evidence" value="ECO:0007669"/>
    <property type="project" value="UniProtKB-KW"/>
</dbReference>
<reference evidence="7" key="1">
    <citation type="submission" date="2020-02" db="EMBL/GenBank/DDBJ databases">
        <authorList>
            <person name="Meier V. D."/>
        </authorList>
    </citation>
    <scope>NUCLEOTIDE SEQUENCE</scope>
    <source>
        <strain evidence="7">AVDCRST_MAG35</strain>
    </source>
</reference>
<keyword evidence="6" id="KW-0963">Cytoplasm</keyword>
<dbReference type="InterPro" id="IPR017437">
    <property type="entry name" value="ATP-NAD_kinase_PpnK-typ_C"/>
</dbReference>
<comment type="similarity">
    <text evidence="6">Belongs to the NAD kinase family.</text>
</comment>
<evidence type="ECO:0000256" key="4">
    <source>
        <dbReference type="ARBA" id="ARBA00023027"/>
    </source>
</evidence>
<dbReference type="GO" id="GO:0006741">
    <property type="term" value="P:NADP+ biosynthetic process"/>
    <property type="evidence" value="ECO:0007669"/>
    <property type="project" value="UniProtKB-UniRule"/>
</dbReference>
<feature type="binding site" evidence="6">
    <location>
        <position position="177"/>
    </location>
    <ligand>
        <name>NAD(+)</name>
        <dbReference type="ChEBI" id="CHEBI:57540"/>
    </ligand>
</feature>
<sequence length="317" mass="32608">MATYRLGVVVHPAADVRSSLDVLVEWCRRHGVEIVAPDGGRGVEHAGVAGLDGSRFAATVDGVVSLGGDGTMLGAMRALVDRPVPVLGVNHGNLGFLVEVQPDQLPAALDRLVGDAFEVEALPCLRVDVVVVGAPEEGAAAGAVAFNDVVLARRGGESAVTATLQVDGAEYGYYHCDALVVATPIGSTAYNYAAGGPVLSPSTRSVVVSPVAPMSGFARAAVLADSDEVDLLLQAPSREVVIETDGVAVATAGSGDAVRVRVQRDAGQVVRLDPLRHARTNMAKLGLLGVPLRGDQLRGLLPPEVSAVIAPDPPHPR</sequence>
<evidence type="ECO:0000256" key="6">
    <source>
        <dbReference type="HAMAP-Rule" id="MF_00361"/>
    </source>
</evidence>
<comment type="catalytic activity">
    <reaction evidence="5 6">
        <text>NAD(+) + ATP = ADP + NADP(+) + H(+)</text>
        <dbReference type="Rhea" id="RHEA:18629"/>
        <dbReference type="ChEBI" id="CHEBI:15378"/>
        <dbReference type="ChEBI" id="CHEBI:30616"/>
        <dbReference type="ChEBI" id="CHEBI:57540"/>
        <dbReference type="ChEBI" id="CHEBI:58349"/>
        <dbReference type="ChEBI" id="CHEBI:456216"/>
        <dbReference type="EC" id="2.7.1.23"/>
    </reaction>
</comment>
<name>A0A6J4Q1I5_9ACTN</name>
<keyword evidence="4 6" id="KW-0520">NAD</keyword>
<keyword evidence="1 6" id="KW-0808">Transferase</keyword>
<keyword evidence="6" id="KW-0067">ATP-binding</keyword>
<keyword evidence="2 6" id="KW-0418">Kinase</keyword>
<dbReference type="PANTHER" id="PTHR20275">
    <property type="entry name" value="NAD KINASE"/>
    <property type="match status" value="1"/>
</dbReference>
<keyword evidence="6" id="KW-0547">Nucleotide-binding</keyword>
<dbReference type="SUPFAM" id="SSF111331">
    <property type="entry name" value="NAD kinase/diacylglycerol kinase-like"/>
    <property type="match status" value="1"/>
</dbReference>
<dbReference type="GO" id="GO:0051287">
    <property type="term" value="F:NAD binding"/>
    <property type="evidence" value="ECO:0007669"/>
    <property type="project" value="UniProtKB-ARBA"/>
</dbReference>
<proteinExistence type="inferred from homology"/>
<feature type="binding site" evidence="6">
    <location>
        <begin position="147"/>
        <end position="148"/>
    </location>
    <ligand>
        <name>NAD(+)</name>
        <dbReference type="ChEBI" id="CHEBI:57540"/>
    </ligand>
</feature>
<organism evidence="7">
    <name type="scientific">uncultured Quadrisphaera sp</name>
    <dbReference type="NCBI Taxonomy" id="904978"/>
    <lineage>
        <taxon>Bacteria</taxon>
        <taxon>Bacillati</taxon>
        <taxon>Actinomycetota</taxon>
        <taxon>Actinomycetes</taxon>
        <taxon>Kineosporiales</taxon>
        <taxon>Kineosporiaceae</taxon>
        <taxon>Quadrisphaera</taxon>
        <taxon>environmental samples</taxon>
    </lineage>
</organism>
<evidence type="ECO:0000313" key="7">
    <source>
        <dbReference type="EMBL" id="CAA9425561.1"/>
    </source>
</evidence>
<dbReference type="InterPro" id="IPR002504">
    <property type="entry name" value="NADK"/>
</dbReference>
<comment type="function">
    <text evidence="6">Involved in the regulation of the intracellular balance of NAD and NADP, and is a key enzyme in the biosynthesis of NADP. Catalyzes specifically the phosphorylation on 2'-hydroxyl of the adenosine moiety of NAD to yield NADP.</text>
</comment>
<dbReference type="EMBL" id="CADCUY010000466">
    <property type="protein sequence ID" value="CAA9425561.1"/>
    <property type="molecule type" value="Genomic_DNA"/>
</dbReference>
<protein>
    <recommendedName>
        <fullName evidence="6">NAD kinase</fullName>
        <ecNumber evidence="6">2.7.1.23</ecNumber>
    </recommendedName>
    <alternativeName>
        <fullName evidence="6">ATP-dependent NAD kinase</fullName>
    </alternativeName>
</protein>
<dbReference type="GO" id="GO:0046872">
    <property type="term" value="F:metal ion binding"/>
    <property type="evidence" value="ECO:0007669"/>
    <property type="project" value="UniProtKB-UniRule"/>
</dbReference>
<feature type="binding site" evidence="6">
    <location>
        <position position="212"/>
    </location>
    <ligand>
        <name>NAD(+)</name>
        <dbReference type="ChEBI" id="CHEBI:57540"/>
    </ligand>
</feature>
<dbReference type="EC" id="2.7.1.23" evidence="6"/>
<dbReference type="HAMAP" id="MF_00361">
    <property type="entry name" value="NAD_kinase"/>
    <property type="match status" value="1"/>
</dbReference>
<dbReference type="GO" id="GO:0005737">
    <property type="term" value="C:cytoplasm"/>
    <property type="evidence" value="ECO:0007669"/>
    <property type="project" value="UniProtKB-SubCell"/>
</dbReference>
<accession>A0A6J4Q1I5</accession>
<dbReference type="Gene3D" id="2.60.200.30">
    <property type="entry name" value="Probable inorganic polyphosphate/atp-NAD kinase, domain 2"/>
    <property type="match status" value="1"/>
</dbReference>
<dbReference type="AlphaFoldDB" id="A0A6J4Q1I5"/>
<gene>
    <name evidence="6" type="primary">nadK</name>
    <name evidence="7" type="ORF">AVDCRST_MAG35-2288</name>
</gene>
<dbReference type="Pfam" id="PF01513">
    <property type="entry name" value="NAD_kinase"/>
    <property type="match status" value="1"/>
</dbReference>
<feature type="active site" description="Proton acceptor" evidence="6">
    <location>
        <position position="69"/>
    </location>
</feature>
<evidence type="ECO:0000256" key="1">
    <source>
        <dbReference type="ARBA" id="ARBA00022679"/>
    </source>
</evidence>
<dbReference type="GO" id="GO:0019674">
    <property type="term" value="P:NAD+ metabolic process"/>
    <property type="evidence" value="ECO:0007669"/>
    <property type="project" value="InterPro"/>
</dbReference>
<dbReference type="GO" id="GO:0003951">
    <property type="term" value="F:NAD+ kinase activity"/>
    <property type="evidence" value="ECO:0007669"/>
    <property type="project" value="UniProtKB-UniRule"/>
</dbReference>
<evidence type="ECO:0000256" key="3">
    <source>
        <dbReference type="ARBA" id="ARBA00022857"/>
    </source>
</evidence>
<comment type="subcellular location">
    <subcellularLocation>
        <location evidence="6">Cytoplasm</location>
    </subcellularLocation>
</comment>
<evidence type="ECO:0000256" key="5">
    <source>
        <dbReference type="ARBA" id="ARBA00047925"/>
    </source>
</evidence>
<dbReference type="Pfam" id="PF20143">
    <property type="entry name" value="NAD_kinase_C"/>
    <property type="match status" value="1"/>
</dbReference>
<dbReference type="Gene3D" id="3.40.50.10330">
    <property type="entry name" value="Probable inorganic polyphosphate/atp-NAD kinase, domain 1"/>
    <property type="match status" value="1"/>
</dbReference>